<dbReference type="RefSeq" id="WP_064280633.1">
    <property type="nucleotide sequence ID" value="NZ_LWCS01000013.1"/>
</dbReference>
<reference evidence="2 3" key="1">
    <citation type="submission" date="2016-04" db="EMBL/GenBank/DDBJ databases">
        <title>Draft Genome Sequences of Staphylococcus capitis Strain H36, S. capitis Strain H65, S. cohnii Strain H62, S. hominis Strain H69, Mycobacterium iranicum Strain H39, Plantibacter sp. Strain H53, Pseudomonas oryzihabitans Strain H72, and Microbacterium sp. Strain H83, isolated from residential settings.</title>
        <authorList>
            <person name="Lymperopoulou D."/>
            <person name="Adams R.I."/>
            <person name="Lindow S."/>
            <person name="Coil D.A."/>
            <person name="Jospin G."/>
            <person name="Eisen J.A."/>
        </authorList>
    </citation>
    <scope>NUCLEOTIDE SEQUENCE [LARGE SCALE GENOMIC DNA]</scope>
    <source>
        <strain evidence="2 3">H39</strain>
    </source>
</reference>
<sequence>MSLRGALTALGIRFERSAIGEYLISVLICVVVLIAAVWNLPDSYLKRSLVQALLPVAESTGLQQKWSMYAPDPISVLEELEVQVAMDDGSDRTWTSRRDDPAITAFTWYRWQKLKEQLIRDKDAVPVFAQWVVRELAAPGERPVHVAVLVRSQRLRPPGDDRPADVTVRTLYRSDVRAP</sequence>
<keyword evidence="1" id="KW-1133">Transmembrane helix</keyword>
<gene>
    <name evidence="2" type="ORF">A4X20_14350</name>
</gene>
<name>A0A178LZU5_MYCIR</name>
<evidence type="ECO:0000313" key="2">
    <source>
        <dbReference type="EMBL" id="OAN40301.1"/>
    </source>
</evidence>
<organism evidence="2 3">
    <name type="scientific">Mycolicibacterium iranicum</name>
    <name type="common">Mycobacterium iranicum</name>
    <dbReference type="NCBI Taxonomy" id="912594"/>
    <lineage>
        <taxon>Bacteria</taxon>
        <taxon>Bacillati</taxon>
        <taxon>Actinomycetota</taxon>
        <taxon>Actinomycetes</taxon>
        <taxon>Mycobacteriales</taxon>
        <taxon>Mycobacteriaceae</taxon>
        <taxon>Mycolicibacterium</taxon>
    </lineage>
</organism>
<accession>A0A178LZU5</accession>
<proteinExistence type="predicted"/>
<comment type="caution">
    <text evidence="2">The sequence shown here is derived from an EMBL/GenBank/DDBJ whole genome shotgun (WGS) entry which is preliminary data.</text>
</comment>
<dbReference type="OrthoDB" id="4731619at2"/>
<dbReference type="EMBL" id="LWCS01000013">
    <property type="protein sequence ID" value="OAN40301.1"/>
    <property type="molecule type" value="Genomic_DNA"/>
</dbReference>
<dbReference type="eggNOG" id="ENOG5031W6E">
    <property type="taxonomic scope" value="Bacteria"/>
</dbReference>
<feature type="transmembrane region" description="Helical" evidence="1">
    <location>
        <begin position="22"/>
        <end position="40"/>
    </location>
</feature>
<keyword evidence="1" id="KW-0472">Membrane</keyword>
<evidence type="ECO:0000313" key="3">
    <source>
        <dbReference type="Proteomes" id="UP000078396"/>
    </source>
</evidence>
<dbReference type="Proteomes" id="UP000078396">
    <property type="component" value="Unassembled WGS sequence"/>
</dbReference>
<keyword evidence="1" id="KW-0812">Transmembrane</keyword>
<protein>
    <submittedName>
        <fullName evidence="2">Uncharacterized protein</fullName>
    </submittedName>
</protein>
<evidence type="ECO:0000256" key="1">
    <source>
        <dbReference type="SAM" id="Phobius"/>
    </source>
</evidence>
<dbReference type="AlphaFoldDB" id="A0A178LZU5"/>